<dbReference type="SMART" id="SM00220">
    <property type="entry name" value="S_TKc"/>
    <property type="match status" value="1"/>
</dbReference>
<reference evidence="17 18" key="1">
    <citation type="submission" date="2023-03" db="EMBL/GenBank/DDBJ databases">
        <title>High-quality genome of Scylla paramamosain provides insights in environmental adaptation.</title>
        <authorList>
            <person name="Zhang L."/>
        </authorList>
    </citation>
    <scope>NUCLEOTIDE SEQUENCE [LARGE SCALE GENOMIC DNA]</scope>
    <source>
        <strain evidence="17">LZ_2023a</strain>
        <tissue evidence="17">Muscle</tissue>
    </source>
</reference>
<organism evidence="17 18">
    <name type="scientific">Scylla paramamosain</name>
    <name type="common">Mud crab</name>
    <dbReference type="NCBI Taxonomy" id="85552"/>
    <lineage>
        <taxon>Eukaryota</taxon>
        <taxon>Metazoa</taxon>
        <taxon>Ecdysozoa</taxon>
        <taxon>Arthropoda</taxon>
        <taxon>Crustacea</taxon>
        <taxon>Multicrustacea</taxon>
        <taxon>Malacostraca</taxon>
        <taxon>Eumalacostraca</taxon>
        <taxon>Eucarida</taxon>
        <taxon>Decapoda</taxon>
        <taxon>Pleocyemata</taxon>
        <taxon>Brachyura</taxon>
        <taxon>Eubrachyura</taxon>
        <taxon>Portunoidea</taxon>
        <taxon>Portunidae</taxon>
        <taxon>Portuninae</taxon>
        <taxon>Scylla</taxon>
    </lineage>
</organism>
<dbReference type="FunFam" id="1.10.510.10:FF:000156">
    <property type="entry name" value="Serine/threonine-protein kinase SIK3 homolog"/>
    <property type="match status" value="1"/>
</dbReference>
<dbReference type="EMBL" id="JARAKH010000016">
    <property type="protein sequence ID" value="KAK8395974.1"/>
    <property type="molecule type" value="Genomic_DNA"/>
</dbReference>
<dbReference type="GO" id="GO:0005737">
    <property type="term" value="C:cytoplasm"/>
    <property type="evidence" value="ECO:0007669"/>
    <property type="project" value="TreeGrafter"/>
</dbReference>
<dbReference type="Pfam" id="PF00069">
    <property type="entry name" value="Pkinase"/>
    <property type="match status" value="1"/>
</dbReference>
<dbReference type="InterPro" id="IPR057380">
    <property type="entry name" value="UBA_SIK1/2/3"/>
</dbReference>
<keyword evidence="7" id="KW-0479">Metal-binding</keyword>
<evidence type="ECO:0000256" key="10">
    <source>
        <dbReference type="ARBA" id="ARBA00022840"/>
    </source>
</evidence>
<keyword evidence="11" id="KW-0460">Magnesium</keyword>
<proteinExistence type="inferred from homology"/>
<name>A0AAW0U7C0_SCYPA</name>
<keyword evidence="4" id="KW-0723">Serine/threonine-protein kinase</keyword>
<dbReference type="EC" id="2.7.11.1" evidence="3"/>
<evidence type="ECO:0000313" key="17">
    <source>
        <dbReference type="EMBL" id="KAK8395974.1"/>
    </source>
</evidence>
<evidence type="ECO:0000256" key="11">
    <source>
        <dbReference type="ARBA" id="ARBA00022842"/>
    </source>
</evidence>
<evidence type="ECO:0000256" key="13">
    <source>
        <dbReference type="ARBA" id="ARBA00048679"/>
    </source>
</evidence>
<evidence type="ECO:0000256" key="9">
    <source>
        <dbReference type="ARBA" id="ARBA00022777"/>
    </source>
</evidence>
<evidence type="ECO:0000256" key="15">
    <source>
        <dbReference type="SAM" id="MobiDB-lite"/>
    </source>
</evidence>
<comment type="cofactor">
    <cofactor evidence="1">
        <name>Mg(2+)</name>
        <dbReference type="ChEBI" id="CHEBI:18420"/>
    </cofactor>
</comment>
<feature type="region of interest" description="Disordered" evidence="15">
    <location>
        <begin position="930"/>
        <end position="1018"/>
    </location>
</feature>
<keyword evidence="5" id="KW-0597">Phosphoprotein</keyword>
<evidence type="ECO:0000256" key="12">
    <source>
        <dbReference type="ARBA" id="ARBA00047899"/>
    </source>
</evidence>
<dbReference type="InterPro" id="IPR017441">
    <property type="entry name" value="Protein_kinase_ATP_BS"/>
</dbReference>
<feature type="compositionally biased region" description="Low complexity" evidence="15">
    <location>
        <begin position="838"/>
        <end position="881"/>
    </location>
</feature>
<feature type="binding site" evidence="14">
    <location>
        <position position="54"/>
    </location>
    <ligand>
        <name>ATP</name>
        <dbReference type="ChEBI" id="CHEBI:30616"/>
    </ligand>
</feature>
<dbReference type="CDD" id="cd14338">
    <property type="entry name" value="UBA_SIK"/>
    <property type="match status" value="1"/>
</dbReference>
<accession>A0AAW0U7C0</accession>
<dbReference type="InterPro" id="IPR008271">
    <property type="entry name" value="Ser/Thr_kinase_AS"/>
</dbReference>
<keyword evidence="10 14" id="KW-0067">ATP-binding</keyword>
<dbReference type="PANTHER" id="PTHR24346:SF42">
    <property type="entry name" value="SERINE_THREONINE-PROTEIN KINASE SIK3"/>
    <property type="match status" value="1"/>
</dbReference>
<keyword evidence="8 14" id="KW-0547">Nucleotide-binding</keyword>
<evidence type="ECO:0000313" key="18">
    <source>
        <dbReference type="Proteomes" id="UP001487740"/>
    </source>
</evidence>
<comment type="catalytic activity">
    <reaction evidence="13">
        <text>L-seryl-[protein] + ATP = O-phospho-L-seryl-[protein] + ADP + H(+)</text>
        <dbReference type="Rhea" id="RHEA:17989"/>
        <dbReference type="Rhea" id="RHEA-COMP:9863"/>
        <dbReference type="Rhea" id="RHEA-COMP:11604"/>
        <dbReference type="ChEBI" id="CHEBI:15378"/>
        <dbReference type="ChEBI" id="CHEBI:29999"/>
        <dbReference type="ChEBI" id="CHEBI:30616"/>
        <dbReference type="ChEBI" id="CHEBI:83421"/>
        <dbReference type="ChEBI" id="CHEBI:456216"/>
        <dbReference type="EC" id="2.7.11.1"/>
    </reaction>
</comment>
<evidence type="ECO:0000256" key="2">
    <source>
        <dbReference type="ARBA" id="ARBA00006234"/>
    </source>
</evidence>
<dbReference type="Pfam" id="PF23312">
    <property type="entry name" value="UBA_SIK3"/>
    <property type="match status" value="1"/>
</dbReference>
<dbReference type="Gene3D" id="1.10.510.10">
    <property type="entry name" value="Transferase(Phosphotransferase) domain 1"/>
    <property type="match status" value="1"/>
</dbReference>
<evidence type="ECO:0000259" key="16">
    <source>
        <dbReference type="PROSITE" id="PS50011"/>
    </source>
</evidence>
<keyword evidence="6" id="KW-0808">Transferase</keyword>
<evidence type="ECO:0000256" key="4">
    <source>
        <dbReference type="ARBA" id="ARBA00022527"/>
    </source>
</evidence>
<sequence>MATMEGPEQQAGSCNAERLVRVGYYEFEKTIGKGNFAVVKLATHKITQSKVAIKIIDKSKIDADNLRKILREIEILKKLRHPYIIRLYEVMETERMIYLVTEYASCGELFDYVAMHGKMREREARTKFMQIVAALRYCHKQGIVHRDLKAENLLLDKDLNIKLADFGFSNFYTPGVLLSTWCGSPPYAAPELFEGKEYDGPKADVWSLGVILFVLVCGYLPFDAKTLQTLRSIVVAGKFRIPYFMSSDCDNLIRKMLQVDPERRVSIERIMQHRWITMEGLDSKIREILQKYNSDDCNRLLPDNDQVLEHMMRIIPNLDREEILKCVHGMKFDHISAIYHLLEEQVAEATQAPSSTPAIPLYPQTLPVMSAHHRKSSITTGFVDRSPVSDAEDTTQVTVPLFSCSPVPQNLPALQDPYQPYLEKYRELEISGESDTEEPSQQTVDKYLCSRRHTVGPGDTHHEEDIYRPACGRPQGAKVMEAHMRGNLQLLAPGGVGVMSGYQTPPMSLLPQTNLPQNLPLVQNYPPQNFSIKDQHLLKPPPFMHAAGGLGRRASDGGANLQVYFQCHLPEGGLSQPNSHEQITKIGLVPSNLGGHSQPLPQQEDDLLAHRDEEIDPSDVAHYMSARGASQRVTLPLVNPKDPQEAQRKMPPNRHRKTGLPMVTERPPGRDNYKDSIYLTSERYSPGGTTVRRASDSATFSLSNINQEFQKLQKHSGLTDAATQAELQRGHSLHWMGATSSPTPGQHGGASPAPGIISPCPPVSILAGSPCRSPLPSSPSPHHQPALQQRISPAPSSPVPPTTPPSIPNSPLHHSGSSIEGTALSLSRLHLQPPSSPAGPRSPSHRQSPPLALSPQPSSPIALLSPGVPLSPPSSGLIPRSGPSPPPLGLDCIREEPPKGCHITHNVPQNIYTFAQNPQISITDESGGHVIIASSSDSSPDVSDDMDSSPFPSPPTPDHIPRLPHHSPQRLSKGLSLDSSPLPCVRDCDAEGPSITRGTAGLPASRRPSATDNNNVHRIRNERNLVRQNAIAGIQRYPMLITTMEFRHSFPPYSNGGVGESDIEMTDISTAGDQSPLVERSVIELELPKTGSGSFLLDLPTKWSGMAQEDLLGSINHIIESRAPSIVREGVRDCGLSVRDSTGAQVDLEVHEGSAADSRALKMRRVSGDEDQYTQLCQQLIECMTT</sequence>
<keyword evidence="9" id="KW-0418">Kinase</keyword>
<dbReference type="PROSITE" id="PS00108">
    <property type="entry name" value="PROTEIN_KINASE_ST"/>
    <property type="match status" value="1"/>
</dbReference>
<comment type="caution">
    <text evidence="17">The sequence shown here is derived from an EMBL/GenBank/DDBJ whole genome shotgun (WGS) entry which is preliminary data.</text>
</comment>
<evidence type="ECO:0000256" key="8">
    <source>
        <dbReference type="ARBA" id="ARBA00022741"/>
    </source>
</evidence>
<dbReference type="InterPro" id="IPR000719">
    <property type="entry name" value="Prot_kinase_dom"/>
</dbReference>
<feature type="region of interest" description="Disordered" evidence="15">
    <location>
        <begin position="735"/>
        <end position="896"/>
    </location>
</feature>
<evidence type="ECO:0000256" key="5">
    <source>
        <dbReference type="ARBA" id="ARBA00022553"/>
    </source>
</evidence>
<dbReference type="GO" id="GO:0000226">
    <property type="term" value="P:microtubule cytoskeleton organization"/>
    <property type="evidence" value="ECO:0007669"/>
    <property type="project" value="TreeGrafter"/>
</dbReference>
<feature type="domain" description="Protein kinase" evidence="16">
    <location>
        <begin position="25"/>
        <end position="276"/>
    </location>
</feature>
<dbReference type="SUPFAM" id="SSF56112">
    <property type="entry name" value="Protein kinase-like (PK-like)"/>
    <property type="match status" value="1"/>
</dbReference>
<dbReference type="PANTHER" id="PTHR24346">
    <property type="entry name" value="MAP/MICROTUBULE AFFINITY-REGULATING KINASE"/>
    <property type="match status" value="1"/>
</dbReference>
<evidence type="ECO:0000256" key="3">
    <source>
        <dbReference type="ARBA" id="ARBA00012513"/>
    </source>
</evidence>
<dbReference type="GO" id="GO:0035556">
    <property type="term" value="P:intracellular signal transduction"/>
    <property type="evidence" value="ECO:0007669"/>
    <property type="project" value="TreeGrafter"/>
</dbReference>
<dbReference type="GO" id="GO:0050321">
    <property type="term" value="F:tau-protein kinase activity"/>
    <property type="evidence" value="ECO:0007669"/>
    <property type="project" value="TreeGrafter"/>
</dbReference>
<dbReference type="PROSITE" id="PS50011">
    <property type="entry name" value="PROTEIN_KINASE_DOM"/>
    <property type="match status" value="1"/>
</dbReference>
<evidence type="ECO:0000256" key="1">
    <source>
        <dbReference type="ARBA" id="ARBA00001946"/>
    </source>
</evidence>
<comment type="similarity">
    <text evidence="2">Belongs to the protein kinase superfamily. CAMK Ser/Thr protein kinase family. SNF1 subfamily.</text>
</comment>
<evidence type="ECO:0000256" key="6">
    <source>
        <dbReference type="ARBA" id="ARBA00022679"/>
    </source>
</evidence>
<evidence type="ECO:0000256" key="7">
    <source>
        <dbReference type="ARBA" id="ARBA00022723"/>
    </source>
</evidence>
<comment type="catalytic activity">
    <reaction evidence="12">
        <text>L-threonyl-[protein] + ATP = O-phospho-L-threonyl-[protein] + ADP + H(+)</text>
        <dbReference type="Rhea" id="RHEA:46608"/>
        <dbReference type="Rhea" id="RHEA-COMP:11060"/>
        <dbReference type="Rhea" id="RHEA-COMP:11605"/>
        <dbReference type="ChEBI" id="CHEBI:15378"/>
        <dbReference type="ChEBI" id="CHEBI:30013"/>
        <dbReference type="ChEBI" id="CHEBI:30616"/>
        <dbReference type="ChEBI" id="CHEBI:61977"/>
        <dbReference type="ChEBI" id="CHEBI:456216"/>
        <dbReference type="EC" id="2.7.11.1"/>
    </reaction>
</comment>
<gene>
    <name evidence="17" type="ORF">O3P69_005219</name>
</gene>
<dbReference type="GO" id="GO:0046872">
    <property type="term" value="F:metal ion binding"/>
    <property type="evidence" value="ECO:0007669"/>
    <property type="project" value="UniProtKB-KW"/>
</dbReference>
<keyword evidence="18" id="KW-1185">Reference proteome</keyword>
<dbReference type="Proteomes" id="UP001487740">
    <property type="component" value="Unassembled WGS sequence"/>
</dbReference>
<feature type="compositionally biased region" description="Pro residues" evidence="15">
    <location>
        <begin position="795"/>
        <end position="808"/>
    </location>
</feature>
<protein>
    <recommendedName>
        <fullName evidence="3">non-specific serine/threonine protein kinase</fullName>
        <ecNumber evidence="3">2.7.11.1</ecNumber>
    </recommendedName>
</protein>
<dbReference type="PROSITE" id="PS00107">
    <property type="entry name" value="PROTEIN_KINASE_ATP"/>
    <property type="match status" value="1"/>
</dbReference>
<feature type="region of interest" description="Disordered" evidence="15">
    <location>
        <begin position="639"/>
        <end position="672"/>
    </location>
</feature>
<evidence type="ECO:0000256" key="14">
    <source>
        <dbReference type="PROSITE-ProRule" id="PRU10141"/>
    </source>
</evidence>
<dbReference type="GO" id="GO:0005524">
    <property type="term" value="F:ATP binding"/>
    <property type="evidence" value="ECO:0007669"/>
    <property type="project" value="UniProtKB-UniRule"/>
</dbReference>
<dbReference type="AlphaFoldDB" id="A0AAW0U7C0"/>
<dbReference type="FunFam" id="3.30.200.20:FF:000003">
    <property type="entry name" value="Non-specific serine/threonine protein kinase"/>
    <property type="match status" value="1"/>
</dbReference>
<dbReference type="InterPro" id="IPR011009">
    <property type="entry name" value="Kinase-like_dom_sf"/>
</dbReference>